<dbReference type="GO" id="GO:0050660">
    <property type="term" value="F:flavin adenine dinucleotide binding"/>
    <property type="evidence" value="ECO:0007669"/>
    <property type="project" value="TreeGrafter"/>
</dbReference>
<dbReference type="PANTHER" id="PTHR43539:SF78">
    <property type="entry name" value="FLAVIN-CONTAINING MONOOXYGENASE"/>
    <property type="match status" value="1"/>
</dbReference>
<dbReference type="OrthoDB" id="9808049at2"/>
<dbReference type="GO" id="GO:0004497">
    <property type="term" value="F:monooxygenase activity"/>
    <property type="evidence" value="ECO:0007669"/>
    <property type="project" value="TreeGrafter"/>
</dbReference>
<accession>Q8FR88</accession>
<dbReference type="Gene3D" id="3.50.50.60">
    <property type="entry name" value="FAD/NAD(P)-binding domain"/>
    <property type="match status" value="1"/>
</dbReference>
<evidence type="ECO:0000313" key="3">
    <source>
        <dbReference type="Proteomes" id="UP000001409"/>
    </source>
</evidence>
<sequence>MMDEMTGDGMRSEHEAIIIGGGQSGLATAYYLLRAGVDTLVLDDQPAPGGAWLHVWPSMTLFSTAEFSNLPGWPMPLYDGFPPAQHVVDYLTAYEQRYKIPVERPVRVDRIEHEEGIFRVRAGNKVWSAQNVVAATGTWSAPFVPNYPGTFRGTHWHSANYPGIEPFRGTRVAVVGGANSGAQIAAELTRVAEVTWYTRRPPRWMPDEVDGRVLFRRNRLRALAIQRGEPDPGADSDLGDIVALPEVRDARDTGRLQATPMFTSLDEVDADHLIWCTGFRPALGPVRRLLDGTTPRYSALHLVGYGDWTGPGAATITGVGPYAKQAAREIAESVGKVVK</sequence>
<protein>
    <submittedName>
        <fullName evidence="2">Putative oxidoreductase</fullName>
    </submittedName>
</protein>
<accession>C8NLH2</accession>
<dbReference type="KEGG" id="cef:CE0873"/>
<dbReference type="eggNOG" id="COG2072">
    <property type="taxonomic scope" value="Bacteria"/>
</dbReference>
<dbReference type="PRINTS" id="PR00469">
    <property type="entry name" value="PNDRDTASEII"/>
</dbReference>
<dbReference type="EMBL" id="BA000035">
    <property type="protein sequence ID" value="BAC17683.1"/>
    <property type="molecule type" value="Genomic_DNA"/>
</dbReference>
<keyword evidence="1" id="KW-0560">Oxidoreductase</keyword>
<evidence type="ECO:0000256" key="1">
    <source>
        <dbReference type="ARBA" id="ARBA00023002"/>
    </source>
</evidence>
<keyword evidence="3" id="KW-1185">Reference proteome</keyword>
<dbReference type="Proteomes" id="UP000001409">
    <property type="component" value="Chromosome"/>
</dbReference>
<dbReference type="InterPro" id="IPR050982">
    <property type="entry name" value="Auxin_biosynth/cation_transpt"/>
</dbReference>
<dbReference type="HOGENOM" id="CLU_006909_1_2_11"/>
<dbReference type="STRING" id="196164.gene:10741277"/>
<dbReference type="AlphaFoldDB" id="Q8FR88"/>
<evidence type="ECO:0000313" key="2">
    <source>
        <dbReference type="EMBL" id="BAC17683.1"/>
    </source>
</evidence>
<dbReference type="PRINTS" id="PR00368">
    <property type="entry name" value="FADPNR"/>
</dbReference>
<dbReference type="PANTHER" id="PTHR43539">
    <property type="entry name" value="FLAVIN-BINDING MONOOXYGENASE-LIKE PROTEIN (AFU_ORTHOLOGUE AFUA_4G09220)"/>
    <property type="match status" value="1"/>
</dbReference>
<reference evidence="2 3" key="1">
    <citation type="journal article" date="2003" name="Genome Res.">
        <title>Comparative complete genome sequence analysis of the amino acid replacements responsible for the thermostability of Corynebacterium efficiens.</title>
        <authorList>
            <person name="Nishio Y."/>
            <person name="Nakamura Y."/>
            <person name="Kawarabayasi Y."/>
            <person name="Usuda Y."/>
            <person name="Kimura E."/>
            <person name="Sugimoto S."/>
            <person name="Matsui K."/>
            <person name="Yamagishi A."/>
            <person name="Kikuchi H."/>
            <person name="Ikeo K."/>
            <person name="Gojobori T."/>
        </authorList>
    </citation>
    <scope>NUCLEOTIDE SEQUENCE [LARGE SCALE GENOMIC DNA]</scope>
    <source>
        <strain evidence="3">DSM 44549 / YS-314 / AJ 12310 / JCM 11189 / NBRC 100395</strain>
    </source>
</reference>
<dbReference type="SUPFAM" id="SSF51905">
    <property type="entry name" value="FAD/NAD(P)-binding domain"/>
    <property type="match status" value="2"/>
</dbReference>
<organism evidence="2 3">
    <name type="scientific">Corynebacterium efficiens (strain DSM 44549 / YS-314 / AJ 12310 / JCM 11189 / NBRC 100395)</name>
    <dbReference type="NCBI Taxonomy" id="196164"/>
    <lineage>
        <taxon>Bacteria</taxon>
        <taxon>Bacillati</taxon>
        <taxon>Actinomycetota</taxon>
        <taxon>Actinomycetes</taxon>
        <taxon>Mycobacteriales</taxon>
        <taxon>Corynebacteriaceae</taxon>
        <taxon>Corynebacterium</taxon>
    </lineage>
</organism>
<dbReference type="NCBIfam" id="NF040505">
    <property type="entry name" value="ArsO_flavin_mono"/>
    <property type="match status" value="1"/>
</dbReference>
<name>Q8FR88_COREF</name>
<proteinExistence type="predicted"/>
<dbReference type="Pfam" id="PF13738">
    <property type="entry name" value="Pyr_redox_3"/>
    <property type="match status" value="1"/>
</dbReference>
<dbReference type="InterPro" id="IPR036188">
    <property type="entry name" value="FAD/NAD-bd_sf"/>
</dbReference>